<keyword evidence="1" id="KW-0472">Membrane</keyword>
<dbReference type="EMBL" id="JACHJT010000001">
    <property type="protein sequence ID" value="MBB4934649.1"/>
    <property type="molecule type" value="Genomic_DNA"/>
</dbReference>
<protein>
    <submittedName>
        <fullName evidence="2">Uncharacterized protein</fullName>
    </submittedName>
</protein>
<evidence type="ECO:0000256" key="1">
    <source>
        <dbReference type="SAM" id="Phobius"/>
    </source>
</evidence>
<evidence type="ECO:0000313" key="2">
    <source>
        <dbReference type="EMBL" id="MBB4934649.1"/>
    </source>
</evidence>
<dbReference type="Proteomes" id="UP000523007">
    <property type="component" value="Unassembled WGS sequence"/>
</dbReference>
<name>A0A7W7W686_9ACTN</name>
<evidence type="ECO:0000313" key="3">
    <source>
        <dbReference type="Proteomes" id="UP000523007"/>
    </source>
</evidence>
<sequence>MNDENPPPGAPPPPSPGNTSYGRVVAGAVGGVFLFVLINAVVEVGPLRVGRPAVLQVAMPLLLLAAAFGGGGYLVKTSASDSGRKGLGLGLMIGWALVSILSAGWCTGLNPAYYG</sequence>
<dbReference type="RefSeq" id="WP_184582871.1">
    <property type="nucleotide sequence ID" value="NZ_JACHJT010000001.1"/>
</dbReference>
<reference evidence="2 3" key="1">
    <citation type="submission" date="2020-08" db="EMBL/GenBank/DDBJ databases">
        <title>Sequencing the genomes of 1000 actinobacteria strains.</title>
        <authorList>
            <person name="Klenk H.-P."/>
        </authorList>
    </citation>
    <scope>NUCLEOTIDE SEQUENCE [LARGE SCALE GENOMIC DNA]</scope>
    <source>
        <strain evidence="2 3">DSM 102030</strain>
    </source>
</reference>
<feature type="transmembrane region" description="Helical" evidence="1">
    <location>
        <begin position="54"/>
        <end position="75"/>
    </location>
</feature>
<feature type="transmembrane region" description="Helical" evidence="1">
    <location>
        <begin position="20"/>
        <end position="42"/>
    </location>
</feature>
<proteinExistence type="predicted"/>
<organism evidence="2 3">
    <name type="scientific">Lipingzhangella halophila</name>
    <dbReference type="NCBI Taxonomy" id="1783352"/>
    <lineage>
        <taxon>Bacteria</taxon>
        <taxon>Bacillati</taxon>
        <taxon>Actinomycetota</taxon>
        <taxon>Actinomycetes</taxon>
        <taxon>Streptosporangiales</taxon>
        <taxon>Nocardiopsidaceae</taxon>
        <taxon>Lipingzhangella</taxon>
    </lineage>
</organism>
<keyword evidence="3" id="KW-1185">Reference proteome</keyword>
<accession>A0A7W7W686</accession>
<gene>
    <name evidence="2" type="ORF">F4561_005469</name>
</gene>
<feature type="transmembrane region" description="Helical" evidence="1">
    <location>
        <begin position="87"/>
        <end position="109"/>
    </location>
</feature>
<dbReference type="AlphaFoldDB" id="A0A7W7W686"/>
<comment type="caution">
    <text evidence="2">The sequence shown here is derived from an EMBL/GenBank/DDBJ whole genome shotgun (WGS) entry which is preliminary data.</text>
</comment>
<keyword evidence="1" id="KW-0812">Transmembrane</keyword>
<keyword evidence="1" id="KW-1133">Transmembrane helix</keyword>